<evidence type="ECO:0000256" key="6">
    <source>
        <dbReference type="ARBA" id="ARBA00022548"/>
    </source>
</evidence>
<evidence type="ECO:0000256" key="3">
    <source>
        <dbReference type="ARBA" id="ARBA00022448"/>
    </source>
</evidence>
<dbReference type="PROSITE" id="PS50026">
    <property type="entry name" value="EGF_3"/>
    <property type="match status" value="4"/>
</dbReference>
<evidence type="ECO:0000256" key="17">
    <source>
        <dbReference type="ARBA" id="ARBA00023136"/>
    </source>
</evidence>
<dbReference type="PROSITE" id="PS00010">
    <property type="entry name" value="ASX_HYDROXYL"/>
    <property type="match status" value="2"/>
</dbReference>
<keyword evidence="14" id="KW-0106">Calcium</keyword>
<dbReference type="FunFam" id="2.10.25.10:FF:000260">
    <property type="entry name" value="Notch receptor 4"/>
    <property type="match status" value="1"/>
</dbReference>
<evidence type="ECO:0000256" key="9">
    <source>
        <dbReference type="ARBA" id="ARBA00022685"/>
    </source>
</evidence>
<feature type="domain" description="CUB" evidence="31">
    <location>
        <begin position="2118"/>
        <end position="2241"/>
    </location>
</feature>
<keyword evidence="13" id="KW-0967">Endosome</keyword>
<dbReference type="PROSITE" id="PS01180">
    <property type="entry name" value="CUB"/>
    <property type="match status" value="25"/>
</dbReference>
<dbReference type="InterPro" id="IPR000152">
    <property type="entry name" value="EGF-type_Asp/Asn_hydroxyl_site"/>
</dbReference>
<dbReference type="SMART" id="SM00181">
    <property type="entry name" value="EGF"/>
    <property type="match status" value="8"/>
</dbReference>
<dbReference type="SMART" id="SM00179">
    <property type="entry name" value="EGF_CA"/>
    <property type="match status" value="7"/>
</dbReference>
<organism evidence="33 34">
    <name type="scientific">Acyrthosiphon pisum</name>
    <name type="common">Pea aphid</name>
    <dbReference type="NCBI Taxonomy" id="7029"/>
    <lineage>
        <taxon>Eukaryota</taxon>
        <taxon>Metazoa</taxon>
        <taxon>Ecdysozoa</taxon>
        <taxon>Arthropoda</taxon>
        <taxon>Hexapoda</taxon>
        <taxon>Insecta</taxon>
        <taxon>Pterygota</taxon>
        <taxon>Neoptera</taxon>
        <taxon>Paraneoptera</taxon>
        <taxon>Hemiptera</taxon>
        <taxon>Sternorrhyncha</taxon>
        <taxon>Aphidomorpha</taxon>
        <taxon>Aphidoidea</taxon>
        <taxon>Aphididae</taxon>
        <taxon>Macrosiphini</taxon>
        <taxon>Acyrthosiphon</taxon>
    </lineage>
</organism>
<evidence type="ECO:0000256" key="30">
    <source>
        <dbReference type="SAM" id="SignalP"/>
    </source>
</evidence>
<evidence type="ECO:0000259" key="31">
    <source>
        <dbReference type="PROSITE" id="PS01180"/>
    </source>
</evidence>
<keyword evidence="16" id="KW-0443">Lipid metabolism</keyword>
<accession>A0A8R2D2C2</accession>
<dbReference type="FunFam" id="2.60.120.290:FF:000005">
    <property type="entry name" value="Procollagen C-endopeptidase enhancer 1"/>
    <property type="match status" value="7"/>
</dbReference>
<dbReference type="FunFam" id="2.10.25.10:FF:000379">
    <property type="entry name" value="Cubilin"/>
    <property type="match status" value="1"/>
</dbReference>
<dbReference type="FunFam" id="2.60.120.290:FF:000013">
    <property type="entry name" value="Membrane frizzled-related protein"/>
    <property type="match status" value="5"/>
</dbReference>
<dbReference type="OrthoDB" id="10009301at2759"/>
<dbReference type="Gene3D" id="2.60.120.290">
    <property type="entry name" value="Spermadhesin, CUB domain"/>
    <property type="match status" value="25"/>
</dbReference>
<dbReference type="GO" id="GO:0005509">
    <property type="term" value="F:calcium ion binding"/>
    <property type="evidence" value="ECO:0007669"/>
    <property type="project" value="InterPro"/>
</dbReference>
<feature type="domain" description="CUB" evidence="31">
    <location>
        <begin position="630"/>
        <end position="746"/>
    </location>
</feature>
<keyword evidence="12" id="KW-0677">Repeat</keyword>
<dbReference type="InterPro" id="IPR013032">
    <property type="entry name" value="EGF-like_CS"/>
</dbReference>
<keyword evidence="3" id="KW-0813">Transport</keyword>
<feature type="domain" description="CUB" evidence="31">
    <location>
        <begin position="3346"/>
        <end position="3469"/>
    </location>
</feature>
<keyword evidence="5 29" id="KW-0245">EGF-like domain</keyword>
<evidence type="ECO:0000256" key="1">
    <source>
        <dbReference type="ARBA" id="ARBA00004177"/>
    </source>
</evidence>
<feature type="domain" description="CUB" evidence="31">
    <location>
        <begin position="871"/>
        <end position="989"/>
    </location>
</feature>
<dbReference type="InterPro" id="IPR018097">
    <property type="entry name" value="EGF_Ca-bd_CS"/>
</dbReference>
<feature type="domain" description="CUB" evidence="31">
    <location>
        <begin position="3473"/>
        <end position="3594"/>
    </location>
</feature>
<evidence type="ECO:0000256" key="7">
    <source>
        <dbReference type="ARBA" id="ARBA00022553"/>
    </source>
</evidence>
<feature type="domain" description="CUB" evidence="31">
    <location>
        <begin position="993"/>
        <end position="1106"/>
    </location>
</feature>
<dbReference type="InterPro" id="IPR049883">
    <property type="entry name" value="NOTCH1_EGF-like"/>
</dbReference>
<dbReference type="InterPro" id="IPR000859">
    <property type="entry name" value="CUB_dom"/>
</dbReference>
<feature type="domain" description="EGF-like" evidence="32">
    <location>
        <begin position="467"/>
        <end position="504"/>
    </location>
</feature>
<feature type="domain" description="CUB" evidence="31">
    <location>
        <begin position="2750"/>
        <end position="2859"/>
    </location>
</feature>
<evidence type="ECO:0000256" key="16">
    <source>
        <dbReference type="ARBA" id="ARBA00023098"/>
    </source>
</evidence>
<dbReference type="SUPFAM" id="SSF49854">
    <property type="entry name" value="Spermadhesin, CUB domain"/>
    <property type="match status" value="25"/>
</dbReference>
<keyword evidence="18 29" id="KW-1015">Disulfide bond</keyword>
<dbReference type="PANTHER" id="PTHR24251">
    <property type="entry name" value="OVOCHYMASE-RELATED"/>
    <property type="match status" value="1"/>
</dbReference>
<feature type="domain" description="CUB" evidence="31">
    <location>
        <begin position="2480"/>
        <end position="2610"/>
    </location>
</feature>
<dbReference type="GO" id="GO:0031419">
    <property type="term" value="F:cobalamin binding"/>
    <property type="evidence" value="ECO:0007669"/>
    <property type="project" value="UniProtKB-KW"/>
</dbReference>
<dbReference type="InterPro" id="IPR000742">
    <property type="entry name" value="EGF"/>
</dbReference>
<keyword evidence="8" id="KW-0846">Cobalamin</keyword>
<dbReference type="Pfam" id="PF12947">
    <property type="entry name" value="EGF_3"/>
    <property type="match status" value="1"/>
</dbReference>
<evidence type="ECO:0000313" key="34">
    <source>
        <dbReference type="Proteomes" id="UP000007819"/>
    </source>
</evidence>
<feature type="domain" description="CUB" evidence="31">
    <location>
        <begin position="1871"/>
        <end position="1981"/>
    </location>
</feature>
<feature type="domain" description="CUB" evidence="31">
    <location>
        <begin position="1347"/>
        <end position="1504"/>
    </location>
</feature>
<proteinExistence type="predicted"/>
<dbReference type="GO" id="GO:0008203">
    <property type="term" value="P:cholesterol metabolic process"/>
    <property type="evidence" value="ECO:0007669"/>
    <property type="project" value="UniProtKB-KW"/>
</dbReference>
<evidence type="ECO:0000256" key="15">
    <source>
        <dbReference type="ARBA" id="ARBA00022927"/>
    </source>
</evidence>
<dbReference type="PROSITE" id="PS00022">
    <property type="entry name" value="EGF_1"/>
    <property type="match status" value="4"/>
</dbReference>
<evidence type="ECO:0000256" key="25">
    <source>
        <dbReference type="ARBA" id="ARBA00023878"/>
    </source>
</evidence>
<feature type="signal peptide" evidence="30">
    <location>
        <begin position="1"/>
        <end position="21"/>
    </location>
</feature>
<keyword evidence="7" id="KW-0597">Phosphoprotein</keyword>
<evidence type="ECO:0000256" key="5">
    <source>
        <dbReference type="ARBA" id="ARBA00022536"/>
    </source>
</evidence>
<evidence type="ECO:0000256" key="10">
    <source>
        <dbReference type="ARBA" id="ARBA00022723"/>
    </source>
</evidence>
<evidence type="ECO:0000256" key="11">
    <source>
        <dbReference type="ARBA" id="ARBA00022729"/>
    </source>
</evidence>
<keyword evidence="6" id="KW-0153">Cholesterol metabolism</keyword>
<dbReference type="PROSITE" id="PS01186">
    <property type="entry name" value="EGF_2"/>
    <property type="match status" value="2"/>
</dbReference>
<feature type="disulfide bond" evidence="29">
    <location>
        <begin position="494"/>
        <end position="503"/>
    </location>
</feature>
<evidence type="ECO:0000256" key="29">
    <source>
        <dbReference type="PROSITE-ProRule" id="PRU00076"/>
    </source>
</evidence>
<feature type="domain" description="CUB" evidence="31">
    <location>
        <begin position="1112"/>
        <end position="1225"/>
    </location>
</feature>
<sequence length="3833" mass="429079">MWKAVGSLFILLFMLIASTIGQYNKQLPCFRSDNGHLCIDSATSRNISLSTKGKGFINVNNENLLQIIGLAKEASELIDSFRSNDLPEFADTINKFVPLIDGPRSLSSRVTALEVQIMNTSSKLSTKGKGGSTSIADRLEVRLTNLEKKITNLVSLLSISECLSNPCQNGGICVDLYNGFQCNCPNNWQGRLCELDVDECVHFLHTDLGCQNGAECKNTPGSYECVCAANWFGLHCTKRKNDCDGAMSSELCGNGVCINQPSTVGYTCICNQGWTNMDGGQNPACTKDVDECKENKHTCSTNPPVECRNTRGSFTCGNCPTGYEGDGFVCTDVNECLINNGGCSVNPRVQCFNTRGSFKCELCPPGYSGDGFNCIYKSGGACAIDNGGCHPNAECTVYAETTIQCTCRQGYNGNGIGLNGCIKNYKTIDPCLNNPCGLHGVCHSNSTNSFLCQCDTGYTGRSCNISIENPCLVNPCVNGECVPDPKSGEFRCNCDRGYFGTLCGSFIEECGGYFDTNNGSIQYPESNTTLTYKSNMNCAWMIDVNLSLVINISFVWIDIEKSITCSLDYVEIKNNDDEDGKVLGRFCGNKLPINNNIISDSNSVIIRFRSDTSTNYRGFQLNYTAIQPDCGGTFNIGSHGTLSSPGSPGKYPNNRDCYWTLNAFPGKRIQFNFFSLSFEYHINCSYDYLEIRDGFTQHSPILAKLCNTPKQSLPPPIITSSSHASLHFHSDSLGQEYGFQMTYSVIEGVPGCGGTYTSTSGIISSPIHLTSDSFNDLDSLNCEWNIQIPLRQKLKLEFVKKFGITYSQNCLKEFLEIHDGPNIKSPLIGRYCGSMRYDQPIISNSNEVTLLFISNFSSKVDGFTIKYDTLCGGTFIASDGIIESPFYPIPYPEKKICEYLIEQPVGKAIQLSFLDMDMDSNYPLCFLNSLEIRDGDNANSPIIALLCGNIQKLSKLPYISTHNYMWLKFSNDDSNADSNKGFRANYSTIDITCGGILKQPSGIIQSPKNPEKYLKNQICKWIISVNESSQIRLNWVSFSLDDHLTCNNDYVEVYDNSIKGNASKIAKYCGSKVPPILTSLGNRLTIVYKTDHLGALDGFMLNYTSLNKAQVCGGNFFTSEGFITSPNFPDRYPLDMNCIWTINVPVSKQIELNFTQFDLEEQINSICCDFVEIRNGEHFTSPLIGEYCGSKILPTISSSGNSLFIRFVSDWKLPHKGFFMQWYLIDRGCGGTLNSDKGHIVSPNYPLPVLETLECYYKISVAQGNRITINILDIQLLTDNVPGLLCNDDFLEFYDGGSSASKLLETFCNYTSPYTKLYSTSNQMYIKFRSSGFSKGRGFSLTYATDCHVNLKGYQGVIEMVKEIYTNGLTHCMWTIMAPKGSKVNITFTAFKISSNSISWIHLHLDDHGDGDDDHDESLHSPFWYPNMHTNVFHYYCEDKKLIITEGANRNDINTVLWKNNCSMKPHAVISSTKNIVRIIYSFEIDRYNENNKFNNFRIEWIVDGCGGVLNKLQGEFTSPEYPRFYSLSTTCEWNIIINKGYIVEITIEDLWFETSGSCLIDYLDIYNGYDDSAPELLRICHKQTSPITLTSSGNEVFVRFVSVNESQRKRFKATYRTIESKCGGMFTAPQGVIHTSNYPQSYDAHSSCTWNIEIAETHLINLTFIDFSTQSSPKGNNDIVLVYDGNMHGKLLLNHSGNSIPPPVMSLSNKLLISFEVGKHEFQAKGFKAIYSTACGAKLITNDSGIITNNPYFTNGELQNCIWTIISDIPQSKVTLTFTHIDISNFVEDIKRVEMSNITERPCSNDLFHTIFRILDGPDSDAPEITKFCKSNPIPPPIVSNGPAMRIEFTDNSGALDSFTALYSVRSVACGGTYDSIRGTISSPNYPNNYFRDSECVWILKSSVGNLVSLNFIAFELEDDEFCNEDYVEVREGDSIGPVLGIFCGPNLPSNVTSSSTLWVKFRSNSVGSAKGFTADFKYGISEIYKSQRSGKISNPMYPRPYRDSEDYSWTIVVDKKKIVQIVINDFISTSEIHELKIYDGSNVETLILFELSSTKNNNIESKKTIISSDNTVFIRLIAGEKRVGGIRFLLWWTQIDALYSNKVYPMLEYNFNSTSFDYYLSSSSNTSVTITSPGYPHGYEPYLNVTWILHTESHYHIDIEIIDIDFYPIRSSSNTNRGDYLNVETVDPDTANTILLKTVYASPKQINDKNIVGKNKVILTFISNKSLNGTGFKVEAKLQCGGQLRGPTGVISLSNTSSLFELSQPYQLQCTWNITVRPGRTILVKLMTIKLASHSLCADGYILLKNGLYEDSSFMGKGKYCNESKESTLFTTDNMLQINAVLVRGDNIIKIAFEEKSTNCGGQIFLNDAYDITQITSPSYPNIPPAHIECIWTVVAPSATRISVTIEDLDLSISEKCETEYLEFRDGAARFSRLISHFCKSQDIPDTETTDRFLYIKYFTDLTIPSNGFKLNVTIAKCGGTRRAAEGEISSPNYPGSYESNMDCEYKIIAGPNKRVLLKFEKVNLKRRYPGTEIVGDAVSKETSDDSLTIFDVDPLNKTRVKISTIAGSDLPLDVIKSSGQELIIKFKSYFTNAPFRMNNTQATFLMSYKTEYIDCFKKYDVESGEISSPLFSALNSKWFICIYKIKVPKGRKITVEILKGKSLIRPCSDRNVLLAEDLLKEKLEAYQIKDTISQTVVCIDPVINPISLNYMFESIENEMTLDYTKGFKNGNPEGFQLKFSSDKPSMCGGITDASIKGNIEFPIKQLTKGYCQWDLTNTNGTIVISTNFKVNESQISCRDNYLLLATYEDDSELLKRYCPMSNTNDKFTILSPTPMVKLLVQTNLKKINFTAIIEYNVNSCGGVMNGQKITITSTNYPKNYGQNLKCAWYLKLPEGNNVDVRFNDIDLDSSCDNNYVMLHDGPSPESPVLGKYCGNILPENLVATSNELWVVFSSENGKINKKGFNLTLESRQNGCGNMYTAEKGDISTRNYPNLYPNNEECDWIIAVLPGSRIGLQFVERFNLEQSVNCTKDYVQVFNFVNDIWMPIGNRLCGRQIPPPFNSSESKLKIRLRTDSDIQGDGFKARWSSTCGGVFTQNSGKIISPNYPKHYPNNIKCNYTISVPGEEIKLIFNSFDLEDHECRYDSLTIYNTAGELDNHTGHFVGKYCGTNVPHPMTFMDSFTMIFKTDVEDGYNGFEIQYHAVQRCGGEITIPGIIKYPMTIDPLSGTYEYPDNTNCSWIIRAPPDQVVQIVFTKFRLERSSHYSNEISNKCPYDSVVVFDDSYLKSNNSQDFGIFCGILDSELPEFVSKTNTAYVQFVSDSSSGGEGFEAEIKFIYGESHGCGGTIRLNQSNNNMSSYTLNNSNISLKTDLDCGWLILVKPSYVAQFQVTIYTETPKCSSNATDCVCSSIQIYDGPGRSALKIRQFCPGNVEYPSILSSGNEAFIRYSSIESDVDTRFEIKITSVTSICGPSALIVNNQSQVLTSVNYPLPYNTNDLICTWYMQLEHEGQSLVLRFTDLNLADTKDCSSNYLEIQYRPPWWEWSYTTLRLCHEDHVFDFVSKPSKIFTLTLRTVVDQKTPKGFRLEYMSTGCLTTYTKRYGYIHHGDYKPISKGDECIFTINLGQSNLTISLFITRLVFMSPRMRSASSNYLKVYDGPSVSSPLVTTIRDRFRTPYAVFSTGTSLTMAYKTTDNWTGILDMSYTSTDQGRGCGGKMFNMDGTIMSPMYPMVYNKTSTCRWDITVPRPNAIRIQFKEFNIGARSTCNTDYLEMYNVEQLTGESSFVAKYCGGDIPADFTSKTGAVYIRYVTSVHNTGTGWELHFDGKIHF</sequence>
<evidence type="ECO:0000256" key="20">
    <source>
        <dbReference type="ARBA" id="ARBA00023180"/>
    </source>
</evidence>
<evidence type="ECO:0000256" key="2">
    <source>
        <dbReference type="ARBA" id="ARBA00004202"/>
    </source>
</evidence>
<keyword evidence="23" id="KW-0170">Cobalt</keyword>
<comment type="subcellular location">
    <subcellularLocation>
        <location evidence="2">Cell membrane</location>
        <topology evidence="2">Peripheral membrane protein</topology>
    </subcellularLocation>
    <subcellularLocation>
        <location evidence="1">Endosome</location>
    </subcellularLocation>
    <subcellularLocation>
        <location evidence="24">Lysosome membrane</location>
        <topology evidence="24">Peripheral membrane protein</topology>
    </subcellularLocation>
</comment>
<dbReference type="KEGG" id="api:100160169"/>
<keyword evidence="15" id="KW-0653">Protein transport</keyword>
<comment type="subunit">
    <text evidence="27">Interacts with AMN. Component of the cubam complex composed of one CUBN trimer and one AMN chain. The cubam complex can dimerize. Interacts with LRP2 in a dual-receptor complex in a calcium-dependent manner. Found in a complex with PID1/PCLI1, LRP1 and CUBNI. Interacts with LRP1 and PID1/PCLI1.</text>
</comment>
<evidence type="ECO:0000256" key="18">
    <source>
        <dbReference type="ARBA" id="ARBA00023157"/>
    </source>
</evidence>
<keyword evidence="4" id="KW-1003">Cell membrane</keyword>
<feature type="domain" description="CUB" evidence="31">
    <location>
        <begin position="3093"/>
        <end position="3206"/>
    </location>
</feature>
<feature type="domain" description="EGF-like" evidence="32">
    <location>
        <begin position="196"/>
        <end position="237"/>
    </location>
</feature>
<feature type="domain" description="CUB" evidence="31">
    <location>
        <begin position="2978"/>
        <end position="3092"/>
    </location>
</feature>
<evidence type="ECO:0000256" key="23">
    <source>
        <dbReference type="ARBA" id="ARBA00023285"/>
    </source>
</evidence>
<dbReference type="GO" id="GO:0005768">
    <property type="term" value="C:endosome"/>
    <property type="evidence" value="ECO:0007669"/>
    <property type="project" value="UniProtKB-SubCell"/>
</dbReference>
<dbReference type="PANTHER" id="PTHR24251:SF47">
    <property type="entry name" value="CUB DOMAIN-CONTAINING PROTEIN 2"/>
    <property type="match status" value="1"/>
</dbReference>
<evidence type="ECO:0000256" key="12">
    <source>
        <dbReference type="ARBA" id="ARBA00022737"/>
    </source>
</evidence>
<evidence type="ECO:0000256" key="21">
    <source>
        <dbReference type="ARBA" id="ARBA00023221"/>
    </source>
</evidence>
<dbReference type="SMART" id="SM00042">
    <property type="entry name" value="CUB"/>
    <property type="match status" value="25"/>
</dbReference>
<feature type="domain" description="CUB" evidence="31">
    <location>
        <begin position="3716"/>
        <end position="3830"/>
    </location>
</feature>
<feature type="domain" description="CUB" evidence="31">
    <location>
        <begin position="1506"/>
        <end position="1619"/>
    </location>
</feature>
<feature type="disulfide bond" evidence="29">
    <location>
        <begin position="454"/>
        <end position="463"/>
    </location>
</feature>
<feature type="disulfide bond" evidence="28">
    <location>
        <begin position="630"/>
        <end position="657"/>
    </location>
</feature>
<feature type="disulfide bond" evidence="29">
    <location>
        <begin position="471"/>
        <end position="481"/>
    </location>
</feature>
<evidence type="ECO:0000259" key="32">
    <source>
        <dbReference type="PROSITE" id="PS50026"/>
    </source>
</evidence>
<dbReference type="InterPro" id="IPR024731">
    <property type="entry name" value="NELL2-like_EGF"/>
</dbReference>
<feature type="disulfide bond" evidence="29">
    <location>
        <begin position="184"/>
        <end position="193"/>
    </location>
</feature>
<feature type="domain" description="CUB" evidence="31">
    <location>
        <begin position="2242"/>
        <end position="2340"/>
    </location>
</feature>
<evidence type="ECO:0000256" key="13">
    <source>
        <dbReference type="ARBA" id="ARBA00022753"/>
    </source>
</evidence>
<keyword evidence="19" id="KW-1207">Sterol metabolism</keyword>
<evidence type="ECO:0000313" key="33">
    <source>
        <dbReference type="EnsemblMetazoa" id="XP_016657940.1"/>
    </source>
</evidence>
<dbReference type="FunFam" id="2.60.120.290:FF:000003">
    <property type="entry name" value="Neuropilin"/>
    <property type="match status" value="2"/>
</dbReference>
<evidence type="ECO:0000256" key="28">
    <source>
        <dbReference type="PROSITE-ProRule" id="PRU00059"/>
    </source>
</evidence>
<feature type="domain" description="CUB" evidence="31">
    <location>
        <begin position="510"/>
        <end position="626"/>
    </location>
</feature>
<feature type="domain" description="CUB" evidence="31">
    <location>
        <begin position="1623"/>
        <end position="1735"/>
    </location>
</feature>
<dbReference type="GeneID" id="100160169"/>
<dbReference type="PROSITE" id="PS01187">
    <property type="entry name" value="EGF_CA"/>
    <property type="match status" value="2"/>
</dbReference>
<evidence type="ECO:0000256" key="19">
    <source>
        <dbReference type="ARBA" id="ARBA00023166"/>
    </source>
</evidence>
<evidence type="ECO:0000256" key="27">
    <source>
        <dbReference type="ARBA" id="ARBA00049703"/>
    </source>
</evidence>
<feature type="domain" description="EGF-like" evidence="32">
    <location>
        <begin position="427"/>
        <end position="464"/>
    </location>
</feature>
<dbReference type="Pfam" id="PF00008">
    <property type="entry name" value="EGF"/>
    <property type="match status" value="2"/>
</dbReference>
<dbReference type="EnsemblMetazoa" id="XM_016802451.2">
    <property type="protein sequence ID" value="XP_016657940.1"/>
    <property type="gene ID" value="LOC100160169"/>
</dbReference>
<evidence type="ECO:0000256" key="4">
    <source>
        <dbReference type="ARBA" id="ARBA00022475"/>
    </source>
</evidence>
<protein>
    <recommendedName>
        <fullName evidence="25">Cubilin</fullName>
    </recommendedName>
</protein>
<dbReference type="GO" id="GO:0015031">
    <property type="term" value="P:protein transport"/>
    <property type="evidence" value="ECO:0007669"/>
    <property type="project" value="UniProtKB-KW"/>
</dbReference>
<keyword evidence="9" id="KW-0165">Cleavage on pair of basic residues</keyword>
<feature type="chain" id="PRO_5035898420" description="Cubilin" evidence="30">
    <location>
        <begin position="22"/>
        <end position="3833"/>
    </location>
</feature>
<keyword evidence="22" id="KW-0458">Lysosome</keyword>
<keyword evidence="11 30" id="KW-0732">Signal</keyword>
<reference evidence="34" key="1">
    <citation type="submission" date="2010-06" db="EMBL/GenBank/DDBJ databases">
        <authorList>
            <person name="Jiang H."/>
            <person name="Abraham K."/>
            <person name="Ali S."/>
            <person name="Alsbrooks S.L."/>
            <person name="Anim B.N."/>
            <person name="Anosike U.S."/>
            <person name="Attaway T."/>
            <person name="Bandaranaike D.P."/>
            <person name="Battles P.K."/>
            <person name="Bell S.N."/>
            <person name="Bell A.V."/>
            <person name="Beltran B."/>
            <person name="Bickham C."/>
            <person name="Bustamante Y."/>
            <person name="Caleb T."/>
            <person name="Canada A."/>
            <person name="Cardenas V."/>
            <person name="Carter K."/>
            <person name="Chacko J."/>
            <person name="Chandrabose M.N."/>
            <person name="Chavez D."/>
            <person name="Chavez A."/>
            <person name="Chen L."/>
            <person name="Chu H.-S."/>
            <person name="Claassen K.J."/>
            <person name="Cockrell R."/>
            <person name="Collins M."/>
            <person name="Cooper J.A."/>
            <person name="Cree A."/>
            <person name="Curry S.M."/>
            <person name="Da Y."/>
            <person name="Dao M.D."/>
            <person name="Das B."/>
            <person name="Davila M.-L."/>
            <person name="Davy-Carroll L."/>
            <person name="Denson S."/>
            <person name="Dinh H."/>
            <person name="Ebong V.E."/>
            <person name="Edwards J.R."/>
            <person name="Egan A."/>
            <person name="El-Daye J."/>
            <person name="Escobedo L."/>
            <person name="Fernandez S."/>
            <person name="Fernando P.R."/>
            <person name="Flagg N."/>
            <person name="Forbes L.D."/>
            <person name="Fowler R.G."/>
            <person name="Fu Q."/>
            <person name="Gabisi R.A."/>
            <person name="Ganer J."/>
            <person name="Garbino Pronczuk A."/>
            <person name="Garcia R.M."/>
            <person name="Garner T."/>
            <person name="Garrett T.E."/>
            <person name="Gonzalez D.A."/>
            <person name="Hamid H."/>
            <person name="Hawkins E.S."/>
            <person name="Hirani K."/>
            <person name="Hogues M.E."/>
            <person name="Hollins B."/>
            <person name="Hsiao C.-H."/>
            <person name="Jabil R."/>
            <person name="James M.L."/>
            <person name="Jhangiani S.N."/>
            <person name="Johnson B."/>
            <person name="Johnson Q."/>
            <person name="Joshi V."/>
            <person name="Kalu J.B."/>
            <person name="Kam C."/>
            <person name="Kashfia A."/>
            <person name="Keebler J."/>
            <person name="Kisamo H."/>
            <person name="Kovar C.L."/>
            <person name="Lago L.A."/>
            <person name="Lai C.-Y."/>
            <person name="Laidlaw J."/>
            <person name="Lara F."/>
            <person name="Le T.-K."/>
            <person name="Lee S.L."/>
            <person name="Legall F.H."/>
            <person name="Lemon S.J."/>
            <person name="Lewis L.R."/>
            <person name="Li B."/>
            <person name="Liu Y."/>
            <person name="Liu Y.-S."/>
            <person name="Lopez J."/>
            <person name="Lozado R.J."/>
            <person name="Lu J."/>
            <person name="Madu R.C."/>
            <person name="Maheshwari M."/>
            <person name="Maheshwari R."/>
            <person name="Malloy K."/>
            <person name="Martinez E."/>
            <person name="Mathew T."/>
            <person name="Mercado I.C."/>
            <person name="Mercado C."/>
            <person name="Meyer B."/>
            <person name="Montgomery K."/>
            <person name="Morgan M.B."/>
            <person name="Munidasa M."/>
            <person name="Nazareth L.V."/>
            <person name="Nelson J."/>
            <person name="Ng B.M."/>
            <person name="Nguyen N.B."/>
            <person name="Nguyen P.Q."/>
            <person name="Nguyen T."/>
            <person name="Obregon M."/>
            <person name="Okwuonu G.O."/>
            <person name="Onwere C.G."/>
            <person name="Orozco G."/>
            <person name="Parra A."/>
            <person name="Patel S."/>
            <person name="Patil S."/>
            <person name="Perez A."/>
            <person name="Perez Y."/>
            <person name="Pham C."/>
            <person name="Primus E.L."/>
            <person name="Pu L.-L."/>
            <person name="Puazo M."/>
            <person name="Qin X."/>
            <person name="Quiroz J.B."/>
            <person name="Reese J."/>
            <person name="Richards S."/>
            <person name="Rives C.M."/>
            <person name="Robberts R."/>
            <person name="Ruiz S.J."/>
            <person name="Ruiz M.J."/>
            <person name="Santibanez J."/>
            <person name="Schneider B.W."/>
            <person name="Sisson I."/>
            <person name="Smith M."/>
            <person name="Sodergren E."/>
            <person name="Song X.-Z."/>
            <person name="Song B.B."/>
            <person name="Summersgill H."/>
            <person name="Thelus R."/>
            <person name="Thornton R.D."/>
            <person name="Trejos Z.Y."/>
            <person name="Usmani K."/>
            <person name="Vattathil S."/>
            <person name="Villasana D."/>
            <person name="Walker D.L."/>
            <person name="Wang S."/>
            <person name="Wang K."/>
            <person name="White C.S."/>
            <person name="Williams A.C."/>
            <person name="Williamson J."/>
            <person name="Wilson K."/>
            <person name="Woghiren I.O."/>
            <person name="Woodworth J.R."/>
            <person name="Worley K.C."/>
            <person name="Wright R.A."/>
            <person name="Wu W."/>
            <person name="Young L."/>
            <person name="Zhang L."/>
            <person name="Zhang J."/>
            <person name="Zhu Y."/>
            <person name="Muzny D.M."/>
            <person name="Weinstock G."/>
            <person name="Gibbs R.A."/>
        </authorList>
    </citation>
    <scope>NUCLEOTIDE SEQUENCE [LARGE SCALE GENOMIC DNA]</scope>
    <source>
        <strain evidence="34">LSR1</strain>
    </source>
</reference>
<comment type="caution">
    <text evidence="29">Lacks conserved residue(s) required for the propagation of feature annotation.</text>
</comment>
<dbReference type="FunFam" id="2.10.25.10:FF:000143">
    <property type="entry name" value="Protein crumbs 1"/>
    <property type="match status" value="1"/>
</dbReference>
<dbReference type="Proteomes" id="UP000007819">
    <property type="component" value="Chromosome A2"/>
</dbReference>
<keyword evidence="34" id="KW-1185">Reference proteome</keyword>
<dbReference type="CDD" id="cd00054">
    <property type="entry name" value="EGF_CA"/>
    <property type="match status" value="5"/>
</dbReference>
<name>A0A8R2D2C2_ACYPI</name>
<feature type="domain" description="EGF-like" evidence="32">
    <location>
        <begin position="158"/>
        <end position="194"/>
    </location>
</feature>
<feature type="domain" description="CUB" evidence="31">
    <location>
        <begin position="752"/>
        <end position="870"/>
    </location>
</feature>
<dbReference type="RefSeq" id="XP_016657940.1">
    <property type="nucleotide sequence ID" value="XM_016802451.2"/>
</dbReference>
<dbReference type="CDD" id="cd00041">
    <property type="entry name" value="CUB"/>
    <property type="match status" value="22"/>
</dbReference>
<keyword evidence="20" id="KW-0325">Glycoprotein</keyword>
<feature type="domain" description="CUB" evidence="31">
    <location>
        <begin position="2863"/>
        <end position="2974"/>
    </location>
</feature>
<dbReference type="GO" id="GO:0005765">
    <property type="term" value="C:lysosomal membrane"/>
    <property type="evidence" value="ECO:0007669"/>
    <property type="project" value="UniProtKB-SubCell"/>
</dbReference>
<dbReference type="InterPro" id="IPR035914">
    <property type="entry name" value="Sperma_CUB_dom_sf"/>
</dbReference>
<evidence type="ECO:0000256" key="8">
    <source>
        <dbReference type="ARBA" id="ARBA00022628"/>
    </source>
</evidence>
<keyword evidence="17" id="KW-0472">Membrane</keyword>
<keyword evidence="10" id="KW-0479">Metal-binding</keyword>
<dbReference type="GO" id="GO:0016324">
    <property type="term" value="C:apical plasma membrane"/>
    <property type="evidence" value="ECO:0007669"/>
    <property type="project" value="UniProtKB-ARBA"/>
</dbReference>
<dbReference type="Pfam" id="PF07645">
    <property type="entry name" value="EGF_CA"/>
    <property type="match status" value="2"/>
</dbReference>
<dbReference type="CDD" id="cd22201">
    <property type="entry name" value="cubilin_NTD"/>
    <property type="match status" value="1"/>
</dbReference>
<feature type="domain" description="CUB" evidence="31">
    <location>
        <begin position="2362"/>
        <end position="2478"/>
    </location>
</feature>
<feature type="domain" description="CUB" evidence="31">
    <location>
        <begin position="2618"/>
        <end position="2745"/>
    </location>
</feature>
<evidence type="ECO:0000256" key="26">
    <source>
        <dbReference type="ARBA" id="ARBA00049611"/>
    </source>
</evidence>
<keyword evidence="21" id="KW-0753">Steroid metabolism</keyword>
<dbReference type="Pfam" id="PF00431">
    <property type="entry name" value="CUB"/>
    <property type="match status" value="23"/>
</dbReference>
<comment type="function">
    <text evidence="26">Endocytic receptor which plays a role in lipoprotein, vitamin and iron metabolism by facilitating their uptake. Acts together with LRP2 to mediate endocytosis of high-density lipoproteins, GC, hemoglobin, ALB, TF and SCGB1A1. Acts together with AMN to mediate endocytosis of the CBLIF-cobalamin complex. Binds to ALB, MB, Kappa and lambda-light chains, TF, hemoglobin, GC, SCGB1A1, APOA1, high density lipoprotein, and the CBLIF-cobalamin complex. Ligand binding requires calcium. Serves as important transporter in several absorptive epithelia, including intestine, renal proximal tubules and embryonic yolk sac. May play an important role in the development of the peri-implantation embryo through internalization of APOA1 and cholesterol. Binds to LGALS3 at the maternal-fetal interface.</text>
</comment>
<dbReference type="InterPro" id="IPR001881">
    <property type="entry name" value="EGF-like_Ca-bd_dom"/>
</dbReference>
<feature type="domain" description="CUB" evidence="31">
    <location>
        <begin position="1736"/>
        <end position="1867"/>
    </location>
</feature>
<feature type="disulfide bond" evidence="29">
    <location>
        <begin position="227"/>
        <end position="236"/>
    </location>
</feature>
<evidence type="ECO:0000256" key="24">
    <source>
        <dbReference type="ARBA" id="ARBA00023765"/>
    </source>
</evidence>
<feature type="domain" description="CUB" evidence="31">
    <location>
        <begin position="1229"/>
        <end position="1346"/>
    </location>
</feature>
<reference evidence="33" key="2">
    <citation type="submission" date="2022-06" db="UniProtKB">
        <authorList>
            <consortium name="EnsemblMetazoa"/>
        </authorList>
    </citation>
    <scope>IDENTIFICATION</scope>
</reference>
<evidence type="ECO:0000256" key="22">
    <source>
        <dbReference type="ARBA" id="ARBA00023228"/>
    </source>
</evidence>
<dbReference type="Gene3D" id="2.10.25.10">
    <property type="entry name" value="Laminin"/>
    <property type="match status" value="7"/>
</dbReference>
<dbReference type="SUPFAM" id="SSF57196">
    <property type="entry name" value="EGF/Laminin"/>
    <property type="match status" value="6"/>
</dbReference>
<dbReference type="Pfam" id="PF12661">
    <property type="entry name" value="hEGF"/>
    <property type="match status" value="1"/>
</dbReference>
<feature type="domain" description="CUB" evidence="31">
    <location>
        <begin position="3209"/>
        <end position="3339"/>
    </location>
</feature>
<evidence type="ECO:0000256" key="14">
    <source>
        <dbReference type="ARBA" id="ARBA00022837"/>
    </source>
</evidence>